<reference evidence="1 2" key="1">
    <citation type="journal article" date="2019" name="Mol. Biol. Evol.">
        <title>Blast fungal genomes show frequent chromosomal changes, gene gains and losses, and effector gene turnover.</title>
        <authorList>
            <person name="Gomez Luciano L.B."/>
            <person name="Jason Tsai I."/>
            <person name="Chuma I."/>
            <person name="Tosa Y."/>
            <person name="Chen Y.H."/>
            <person name="Li J.Y."/>
            <person name="Li M.Y."/>
            <person name="Jade Lu M.Y."/>
            <person name="Nakayashiki H."/>
            <person name="Li W.H."/>
        </authorList>
    </citation>
    <scope>NUCLEOTIDE SEQUENCE [LARGE SCALE GENOMIC DNA]</scope>
    <source>
        <strain evidence="1">MZ5-1-6</strain>
    </source>
</reference>
<name>A0A4P7N3U0_PYROR</name>
<organism evidence="1 2">
    <name type="scientific">Pyricularia oryzae</name>
    <name type="common">Rice blast fungus</name>
    <name type="synonym">Magnaporthe oryzae</name>
    <dbReference type="NCBI Taxonomy" id="318829"/>
    <lineage>
        <taxon>Eukaryota</taxon>
        <taxon>Fungi</taxon>
        <taxon>Dikarya</taxon>
        <taxon>Ascomycota</taxon>
        <taxon>Pezizomycotina</taxon>
        <taxon>Sordariomycetes</taxon>
        <taxon>Sordariomycetidae</taxon>
        <taxon>Magnaporthales</taxon>
        <taxon>Pyriculariaceae</taxon>
        <taxon>Pyricularia</taxon>
    </lineage>
</organism>
<dbReference type="AlphaFoldDB" id="A0A4P7N3U0"/>
<evidence type="ECO:0000313" key="1">
    <source>
        <dbReference type="EMBL" id="QBZ54600.1"/>
    </source>
</evidence>
<evidence type="ECO:0000313" key="2">
    <source>
        <dbReference type="Proteomes" id="UP000294847"/>
    </source>
</evidence>
<accession>A0A4P7N3U0</accession>
<proteinExistence type="predicted"/>
<dbReference type="EMBL" id="CP034204">
    <property type="protein sequence ID" value="QBZ54600.1"/>
    <property type="molecule type" value="Genomic_DNA"/>
</dbReference>
<protein>
    <submittedName>
        <fullName evidence="1">Uncharacterized protein</fullName>
    </submittedName>
</protein>
<dbReference type="Proteomes" id="UP000294847">
    <property type="component" value="Chromosome 1"/>
</dbReference>
<sequence length="80" mass="9014">MVLGNGCPRNHCLLVEELKESSAVAREDYLFFGTLDGGEELGFLRFGHEILRLSPDELLLKDHQPRALRLLALEACNLIH</sequence>
<gene>
    <name evidence="1" type="ORF">PoMZ_10304</name>
</gene>